<reference evidence="1 2" key="1">
    <citation type="journal article" date="2020" name="Mol. Biol. Evol.">
        <title>Distinct Expression and Methylation Patterns for Genes with Different Fates following a Single Whole-Genome Duplication in Flowering Plants.</title>
        <authorList>
            <person name="Shi T."/>
            <person name="Rahmani R.S."/>
            <person name="Gugger P.F."/>
            <person name="Wang M."/>
            <person name="Li H."/>
            <person name="Zhang Y."/>
            <person name="Li Z."/>
            <person name="Wang Q."/>
            <person name="Van de Peer Y."/>
            <person name="Marchal K."/>
            <person name="Chen J."/>
        </authorList>
    </citation>
    <scope>NUCLEOTIDE SEQUENCE [LARGE SCALE GENOMIC DNA]</scope>
    <source>
        <tissue evidence="1">Leaf</tissue>
    </source>
</reference>
<accession>A0A822XZ26</accession>
<dbReference type="AlphaFoldDB" id="A0A822XZ26"/>
<organism evidence="1 2">
    <name type="scientific">Nelumbo nucifera</name>
    <name type="common">Sacred lotus</name>
    <dbReference type="NCBI Taxonomy" id="4432"/>
    <lineage>
        <taxon>Eukaryota</taxon>
        <taxon>Viridiplantae</taxon>
        <taxon>Streptophyta</taxon>
        <taxon>Embryophyta</taxon>
        <taxon>Tracheophyta</taxon>
        <taxon>Spermatophyta</taxon>
        <taxon>Magnoliopsida</taxon>
        <taxon>Proteales</taxon>
        <taxon>Nelumbonaceae</taxon>
        <taxon>Nelumbo</taxon>
    </lineage>
</organism>
<gene>
    <name evidence="1" type="ORF">HUJ06_025926</name>
</gene>
<keyword evidence="2" id="KW-1185">Reference proteome</keyword>
<evidence type="ECO:0000313" key="2">
    <source>
        <dbReference type="Proteomes" id="UP000607653"/>
    </source>
</evidence>
<evidence type="ECO:0000313" key="1">
    <source>
        <dbReference type="EMBL" id="DAD24461.1"/>
    </source>
</evidence>
<proteinExistence type="predicted"/>
<comment type="caution">
    <text evidence="1">The sequence shown here is derived from an EMBL/GenBank/DDBJ whole genome shotgun (WGS) entry which is preliminary data.</text>
</comment>
<dbReference type="EMBL" id="DUZY01000001">
    <property type="protein sequence ID" value="DAD24461.1"/>
    <property type="molecule type" value="Genomic_DNA"/>
</dbReference>
<protein>
    <submittedName>
        <fullName evidence="1">Uncharacterized protein</fullName>
    </submittedName>
</protein>
<sequence length="23" mass="2844">MVLKQLLVRVDKVFDSNHQWFQI</sequence>
<dbReference type="Proteomes" id="UP000607653">
    <property type="component" value="Unassembled WGS sequence"/>
</dbReference>
<name>A0A822XZ26_NELNU</name>